<gene>
    <name evidence="1" type="ORF">PXEA_LOCUS28771</name>
</gene>
<dbReference type="EMBL" id="CAAALY010249586">
    <property type="protein sequence ID" value="VEL35331.1"/>
    <property type="molecule type" value="Genomic_DNA"/>
</dbReference>
<dbReference type="AlphaFoldDB" id="A0A3S5C4Q9"/>
<dbReference type="Proteomes" id="UP000784294">
    <property type="component" value="Unassembled WGS sequence"/>
</dbReference>
<name>A0A3S5C4Q9_9PLAT</name>
<evidence type="ECO:0000313" key="1">
    <source>
        <dbReference type="EMBL" id="VEL35331.1"/>
    </source>
</evidence>
<accession>A0A3S5C4Q9</accession>
<reference evidence="1" key="1">
    <citation type="submission" date="2018-11" db="EMBL/GenBank/DDBJ databases">
        <authorList>
            <consortium name="Pathogen Informatics"/>
        </authorList>
    </citation>
    <scope>NUCLEOTIDE SEQUENCE</scope>
</reference>
<organism evidence="1 2">
    <name type="scientific">Protopolystoma xenopodis</name>
    <dbReference type="NCBI Taxonomy" id="117903"/>
    <lineage>
        <taxon>Eukaryota</taxon>
        <taxon>Metazoa</taxon>
        <taxon>Spiralia</taxon>
        <taxon>Lophotrochozoa</taxon>
        <taxon>Platyhelminthes</taxon>
        <taxon>Monogenea</taxon>
        <taxon>Polyopisthocotylea</taxon>
        <taxon>Polystomatidea</taxon>
        <taxon>Polystomatidae</taxon>
        <taxon>Protopolystoma</taxon>
    </lineage>
</organism>
<comment type="caution">
    <text evidence="1">The sequence shown here is derived from an EMBL/GenBank/DDBJ whole genome shotgun (WGS) entry which is preliminary data.</text>
</comment>
<proteinExistence type="predicted"/>
<sequence>MQACPTQINLPSLRLAPNCRDDSVNDDTMAAGGVQITVTNGDKEEAVPENGYVEMSSTNSSERSKSGLLALNWDDCETRRVKTLRPALCRSLSHNCDLYSWHNE</sequence>
<keyword evidence="2" id="KW-1185">Reference proteome</keyword>
<evidence type="ECO:0000313" key="2">
    <source>
        <dbReference type="Proteomes" id="UP000784294"/>
    </source>
</evidence>
<protein>
    <submittedName>
        <fullName evidence="1">Uncharacterized protein</fullName>
    </submittedName>
</protein>